<protein>
    <submittedName>
        <fullName evidence="1">Uncharacterized protein</fullName>
    </submittedName>
</protein>
<accession>A0ACC0NMY8</accession>
<name>A0ACC0NMY8_RHOML</name>
<keyword evidence="2" id="KW-1185">Reference proteome</keyword>
<dbReference type="Proteomes" id="UP001062846">
    <property type="component" value="Chromosome 5"/>
</dbReference>
<sequence length="717" mass="79639">MDHHRDGENNDQRKGNQRQRDADQDDLDWYKVEPPSFSSPSPMQENNQFSFPATLPRPENRLPTFPQIPYNPYDPIQKTAFANTTYDPFLEADFGRLNLSTPSRSSQGLGFDRSFLRNLSDSSLNAGFPHNSGSSQLDYTDLNLQRMRVESAVRGQAGLYMDPHGFPDSGEELFDGFGHTGLNPGSLSYVQYNNGLGYGLNRWNNRVNQDGFYEVGGYGQGAPSNPSRNPFSSVHGAGYGAPTGSNNRNGFPSACDMAYGAPANTSSRNGFSSAYETGYGAPSNANSRNGFQSVYGTGYGAPANSNRNGFQPVYEANRNGSRADNGFRRRGRSGTGSAADKSGGSRSPSANGNNSQLGSLSERLSAMPFEQWRGNIVFLAKDQHGYAFLKKKIEEKNKEEIELIFLEVKDHVRELMVDQYGNYPIQKIFEVCNQDQMTQMLLLVVSEEHYLMSICVDTHGTRAMQKMLEHLTAPEQVSLAMSVISRIALVLTKSMSGYRVIERCLKSFTNEQNRQLLYVIADNCADIAMDQAGCCVLQQCVLHAEGEAQERLIGGIIANTLILSENIYGNYVVQYIIGLKVPQFTEKIMAQLAGSYVSLSMNKYGSNVVERCIRDSNEEQAARIIREIYDSPNFLMVLQDPFGNYVTQTALEIAKGGLRHTILTLIQHHHPYLHSHPHGKRVLAKTRGNGKHHRGYEYRRVASVCVFPMLKLSSVVG</sequence>
<dbReference type="EMBL" id="CM046392">
    <property type="protein sequence ID" value="KAI8554595.1"/>
    <property type="molecule type" value="Genomic_DNA"/>
</dbReference>
<reference evidence="1" key="1">
    <citation type="submission" date="2022-02" db="EMBL/GenBank/DDBJ databases">
        <title>Plant Genome Project.</title>
        <authorList>
            <person name="Zhang R.-G."/>
        </authorList>
    </citation>
    <scope>NUCLEOTIDE SEQUENCE</scope>
    <source>
        <strain evidence="1">AT1</strain>
    </source>
</reference>
<evidence type="ECO:0000313" key="2">
    <source>
        <dbReference type="Proteomes" id="UP001062846"/>
    </source>
</evidence>
<evidence type="ECO:0000313" key="1">
    <source>
        <dbReference type="EMBL" id="KAI8554595.1"/>
    </source>
</evidence>
<proteinExistence type="predicted"/>
<comment type="caution">
    <text evidence="1">The sequence shown here is derived from an EMBL/GenBank/DDBJ whole genome shotgun (WGS) entry which is preliminary data.</text>
</comment>
<organism evidence="1 2">
    <name type="scientific">Rhododendron molle</name>
    <name type="common">Chinese azalea</name>
    <name type="synonym">Azalea mollis</name>
    <dbReference type="NCBI Taxonomy" id="49168"/>
    <lineage>
        <taxon>Eukaryota</taxon>
        <taxon>Viridiplantae</taxon>
        <taxon>Streptophyta</taxon>
        <taxon>Embryophyta</taxon>
        <taxon>Tracheophyta</taxon>
        <taxon>Spermatophyta</taxon>
        <taxon>Magnoliopsida</taxon>
        <taxon>eudicotyledons</taxon>
        <taxon>Gunneridae</taxon>
        <taxon>Pentapetalae</taxon>
        <taxon>asterids</taxon>
        <taxon>Ericales</taxon>
        <taxon>Ericaceae</taxon>
        <taxon>Ericoideae</taxon>
        <taxon>Rhodoreae</taxon>
        <taxon>Rhododendron</taxon>
    </lineage>
</organism>
<gene>
    <name evidence="1" type="ORF">RHMOL_Rhmol05G0109700</name>
</gene>